<dbReference type="Proteomes" id="UP001497444">
    <property type="component" value="Chromosome 16"/>
</dbReference>
<feature type="compositionally biased region" description="Acidic residues" evidence="1">
    <location>
        <begin position="36"/>
        <end position="48"/>
    </location>
</feature>
<sequence length="913" mass="99619">MCDEIGNNLASWSSMSQFDDLVWDEFEDNTDHMVPEPDDDDDDDDDSSEQTTAWVTTTRRMMLQPQQQQVAVAAEQQQSFALVTKSGPIISQHSWGSRGDAVVQHGIIAEKKKETGFGFDMSVVELETTVAPSSGGECLAMKEEMKDDHTVPGSGDLAAYMMDYSEEDASIGTLPCHHYVLGNMDFDESEFSLFADDSDKVDAVDKSGNNTVNWDAVDTLLRTNSSFAEVSRYNSDELHLPGSLSSSDLQSSISMPPQVRSSSDSDGNLEFNNTKMDSPGHSLPSLPFMQEQGCCGTDNSRKLEPDEQQLQPLNSTSNLNQKDPLKEGKATAPLQTGEGQVTAMAAVEMSEDDSGPSSSRLLGSEKASSAQVDNAQKHVGNQKHSEEKCKRHPKRQRVVQGMPHVHFQEPQQLRSMAYQLLLPRQHNQPSNSCLGYPPHLQRPIMPYMPTGYAPCMHLLPALPPNLLHAQMQQQQQQQGPYINFHEPCPTRLSDVPLPPHHLLPQQELPVPCHSSSSSMTRQEKLEKLRRRQQMQAQLAVERQQQQLALQGLTTIEVPVLPKMHVEPSEIMPGSHLKQSAISLSVKSSSEMSPEGSFSVGQTTNTQPLLGEEEQAMDANVLLQLQNMITQLADKTRLFIRDSLYRLARSARTRQATGVSGTQASDEDSEYELEPSTSGGQPSVAKVNMVETQTNPIDRLIAHLLFHQRASQQPKSGPHFSPAAGSTLPLNSAGQRTMNGLQICHSEASPSGNLAPDMALQPSTQATFPGTDVLQPSSLVSEDLPSGLGSRRFLRSAGNTEEKNSTVTLDHHANSFPSLSTEYQSAAVTQEGPSVARSREGMDAITNGPEVIVPGSKLKVGQEDMESQAKKQLQRAVGLSELGVYVDEIALLEPGAATDGFVSLSCPSHSLSSV</sequence>
<feature type="compositionally biased region" description="Polar residues" evidence="1">
    <location>
        <begin position="355"/>
        <end position="374"/>
    </location>
</feature>
<feature type="region of interest" description="Disordered" evidence="1">
    <location>
        <begin position="24"/>
        <end position="51"/>
    </location>
</feature>
<proteinExistence type="predicted"/>
<organism evidence="2 3">
    <name type="scientific">Sphagnum jensenii</name>
    <dbReference type="NCBI Taxonomy" id="128206"/>
    <lineage>
        <taxon>Eukaryota</taxon>
        <taxon>Viridiplantae</taxon>
        <taxon>Streptophyta</taxon>
        <taxon>Embryophyta</taxon>
        <taxon>Bryophyta</taxon>
        <taxon>Sphagnophytina</taxon>
        <taxon>Sphagnopsida</taxon>
        <taxon>Sphagnales</taxon>
        <taxon>Sphagnaceae</taxon>
        <taxon>Sphagnum</taxon>
    </lineage>
</organism>
<feature type="compositionally biased region" description="Low complexity" evidence="1">
    <location>
        <begin position="240"/>
        <end position="257"/>
    </location>
</feature>
<dbReference type="EMBL" id="OZ020111">
    <property type="protein sequence ID" value="CAK9263667.1"/>
    <property type="molecule type" value="Genomic_DNA"/>
</dbReference>
<evidence type="ECO:0000313" key="2">
    <source>
        <dbReference type="EMBL" id="CAK9263667.1"/>
    </source>
</evidence>
<evidence type="ECO:0000313" key="3">
    <source>
        <dbReference type="Proteomes" id="UP001497444"/>
    </source>
</evidence>
<evidence type="ECO:0008006" key="4">
    <source>
        <dbReference type="Google" id="ProtNLM"/>
    </source>
</evidence>
<dbReference type="PANTHER" id="PTHR33334">
    <property type="entry name" value="PROTEIN LNK1"/>
    <property type="match status" value="1"/>
</dbReference>
<feature type="region of interest" description="Disordered" evidence="1">
    <location>
        <begin position="237"/>
        <end position="337"/>
    </location>
</feature>
<feature type="region of interest" description="Disordered" evidence="1">
    <location>
        <begin position="650"/>
        <end position="683"/>
    </location>
</feature>
<gene>
    <name evidence="2" type="ORF">CSSPJE1EN1_LOCUS9145</name>
</gene>
<name>A0ABP0WDU9_9BRYO</name>
<evidence type="ECO:0000256" key="1">
    <source>
        <dbReference type="SAM" id="MobiDB-lite"/>
    </source>
</evidence>
<accession>A0ABP0WDU9</accession>
<feature type="compositionally biased region" description="Polar residues" evidence="1">
    <location>
        <begin position="259"/>
        <end position="276"/>
    </location>
</feature>
<dbReference type="InterPro" id="IPR039928">
    <property type="entry name" value="LNK"/>
</dbReference>
<keyword evidence="3" id="KW-1185">Reference proteome</keyword>
<feature type="compositionally biased region" description="Polar residues" evidence="1">
    <location>
        <begin position="308"/>
        <end position="321"/>
    </location>
</feature>
<protein>
    <recommendedName>
        <fullName evidence="4">Protein LNK2</fullName>
    </recommendedName>
</protein>
<reference evidence="2" key="1">
    <citation type="submission" date="2024-02" db="EMBL/GenBank/DDBJ databases">
        <authorList>
            <consortium name="ELIXIR-Norway"/>
            <consortium name="Elixir Norway"/>
        </authorList>
    </citation>
    <scope>NUCLEOTIDE SEQUENCE</scope>
</reference>
<feature type="compositionally biased region" description="Polar residues" evidence="1">
    <location>
        <begin position="652"/>
        <end position="663"/>
    </location>
</feature>
<feature type="region of interest" description="Disordered" evidence="1">
    <location>
        <begin position="349"/>
        <end position="397"/>
    </location>
</feature>
<dbReference type="PANTHER" id="PTHR33334:SF5">
    <property type="entry name" value="PROTEIN LNK2"/>
    <property type="match status" value="1"/>
</dbReference>